<accession>A0A3N7HTF5</accession>
<reference evidence="2 3" key="2">
    <citation type="submission" date="2018-12" db="EMBL/GenBank/DDBJ databases">
        <title>Rhizobacter gummiphilus sp. nov., a rubber-degrading bacterium isolated from the soil of a botanical garden in Japan.</title>
        <authorList>
            <person name="Shunsuke S.S."/>
        </authorList>
    </citation>
    <scope>NUCLEOTIDE SEQUENCE [LARGE SCALE GENOMIC DNA]</scope>
    <source>
        <strain evidence="2 3">S-16</strain>
    </source>
</reference>
<keyword evidence="3" id="KW-1185">Reference proteome</keyword>
<proteinExistence type="predicted"/>
<protein>
    <submittedName>
        <fullName evidence="2">Response regulator</fullName>
    </submittedName>
</protein>
<dbReference type="InterPro" id="IPR038732">
    <property type="entry name" value="HpyO/CreE_NAD-binding"/>
</dbReference>
<organism evidence="2 3">
    <name type="scientific">Piscinibacter terrae</name>
    <dbReference type="NCBI Taxonomy" id="2496871"/>
    <lineage>
        <taxon>Bacteria</taxon>
        <taxon>Pseudomonadati</taxon>
        <taxon>Pseudomonadota</taxon>
        <taxon>Betaproteobacteria</taxon>
        <taxon>Burkholderiales</taxon>
        <taxon>Sphaerotilaceae</taxon>
        <taxon>Piscinibacter</taxon>
    </lineage>
</organism>
<comment type="caution">
    <text evidence="2">The sequence shown here is derived from an EMBL/GenBank/DDBJ whole genome shotgun (WGS) entry which is preliminary data.</text>
</comment>
<feature type="domain" description="FAD-dependent urate hydroxylase HpyO/Asp monooxygenase CreE-like FAD/NAD(P)-binding" evidence="1">
    <location>
        <begin position="57"/>
        <end position="226"/>
    </location>
</feature>
<dbReference type="Proteomes" id="UP000267464">
    <property type="component" value="Unassembled WGS sequence"/>
</dbReference>
<evidence type="ECO:0000313" key="2">
    <source>
        <dbReference type="EMBL" id="RQP25598.1"/>
    </source>
</evidence>
<evidence type="ECO:0000259" key="1">
    <source>
        <dbReference type="Pfam" id="PF13454"/>
    </source>
</evidence>
<sequence>MPLRQISNSIIFSQHATPKVRGLSLTEYRKPEKNALFLIPVTNIWECGRVTTSRIGIIGVGPRGLTVLERIVAHERQSRSGDLEIFLFDPSPPGAGCHDPEQADFHLVNTVAGQLTLFSDASVLNAGPVMNGPSFAQWLHEQSGMRTGEVDDHELISPDAYYSRGLFGRYLLWAFRYVCGMAPPHVRIHCKKTSVTRAHRCDDDTWILETPEAKVLVNYLFLTTGHTKPASSEIPAAPRSPKETLVIEDPYPMRSKLAAIAPGVKVAVEGMGLTTFDVVADLTVGRGGRFTVCPSTGNTRYLPSGMEPKIVLFSRSGLPLSARAINQKGVSGQYKSRFLHAQTLRDLRATRKLDFATDVLPLLVADMEYAYYDAYLRQKDAVTAVLFCNQFSRADAPQRQALIERHVPKQDRFSWDLLAAPIPTPALADQAAFSAWLTAHLHNDVKEARRGNLNSPLKAACDVLRDLRDNLRAAIDFGGLTEESHRWVLSEFLPIMNRLAVGPPLSRIGEMLALMEAGILRADFGPGASVASNGPGEKMRVRSVRWASQSEPIDVCVKARISMHSPLDDASPLLRGLLSDGHARLFHNGGFHPGGIEIDRNYNWIDAKGAVVENAWALGIPTEGIKFCTFVIPRPGVNSTALVDAGRAVGRLLGAIGSGKSGRPTPVFLPTEEEASAYASLYGGL</sequence>
<gene>
    <name evidence="2" type="ORF">DZC73_00510</name>
</gene>
<dbReference type="EMBL" id="QUSW01000001">
    <property type="protein sequence ID" value="RQP25598.1"/>
    <property type="molecule type" value="Genomic_DNA"/>
</dbReference>
<dbReference type="InterPro" id="IPR052189">
    <property type="entry name" value="L-asp_N-monooxygenase_NS-form"/>
</dbReference>
<evidence type="ECO:0000313" key="3">
    <source>
        <dbReference type="Proteomes" id="UP000267464"/>
    </source>
</evidence>
<name>A0A3N7HTF5_9BURK</name>
<dbReference type="PANTHER" id="PTHR40254">
    <property type="entry name" value="BLR0577 PROTEIN"/>
    <property type="match status" value="1"/>
</dbReference>
<reference evidence="2 3" key="1">
    <citation type="submission" date="2018-08" db="EMBL/GenBank/DDBJ databases">
        <authorList>
            <person name="Khan S.A."/>
            <person name="Jeon C.O."/>
            <person name="Chun B.H."/>
            <person name="Jeong S.E."/>
        </authorList>
    </citation>
    <scope>NUCLEOTIDE SEQUENCE [LARGE SCALE GENOMIC DNA]</scope>
    <source>
        <strain evidence="2 3">S-16</strain>
    </source>
</reference>
<dbReference type="Pfam" id="PF13454">
    <property type="entry name" value="NAD_binding_9"/>
    <property type="match status" value="1"/>
</dbReference>
<dbReference type="PANTHER" id="PTHR40254:SF1">
    <property type="entry name" value="BLR0577 PROTEIN"/>
    <property type="match status" value="1"/>
</dbReference>
<dbReference type="AlphaFoldDB" id="A0A3N7HTF5"/>